<evidence type="ECO:0000313" key="1">
    <source>
        <dbReference type="EMBL" id="SDL27970.1"/>
    </source>
</evidence>
<dbReference type="EMBL" id="FNFF01000025">
    <property type="protein sequence ID" value="SDL27970.1"/>
    <property type="molecule type" value="Genomic_DNA"/>
</dbReference>
<proteinExistence type="predicted"/>
<reference evidence="1 2" key="1">
    <citation type="submission" date="2016-10" db="EMBL/GenBank/DDBJ databases">
        <authorList>
            <person name="de Groot N.N."/>
        </authorList>
    </citation>
    <scope>NUCLEOTIDE SEQUENCE [LARGE SCALE GENOMIC DNA]</scope>
    <source>
        <strain evidence="1 2">CGMCC 4.5727</strain>
    </source>
</reference>
<protein>
    <submittedName>
        <fullName evidence="1">Uncharacterized protein</fullName>
    </submittedName>
</protein>
<sequence>MPQPEDPITQLAAAAVQLHEAYLAYVNAGFTEDQAFELTKAILVASLGQQ</sequence>
<keyword evidence="2" id="KW-1185">Reference proteome</keyword>
<dbReference type="STRING" id="417292.SAMN05421806_12536"/>
<organism evidence="1 2">
    <name type="scientific">Streptomyces indicus</name>
    <dbReference type="NCBI Taxonomy" id="417292"/>
    <lineage>
        <taxon>Bacteria</taxon>
        <taxon>Bacillati</taxon>
        <taxon>Actinomycetota</taxon>
        <taxon>Actinomycetes</taxon>
        <taxon>Kitasatosporales</taxon>
        <taxon>Streptomycetaceae</taxon>
        <taxon>Streptomyces</taxon>
    </lineage>
</organism>
<name>A0A1G9IS14_9ACTN</name>
<dbReference type="Proteomes" id="UP000199155">
    <property type="component" value="Unassembled WGS sequence"/>
</dbReference>
<accession>A0A1G9IS14</accession>
<evidence type="ECO:0000313" key="2">
    <source>
        <dbReference type="Proteomes" id="UP000199155"/>
    </source>
</evidence>
<dbReference type="AlphaFoldDB" id="A0A1G9IS14"/>
<gene>
    <name evidence="1" type="ORF">SAMN05421806_12536</name>
</gene>